<evidence type="ECO:0000256" key="3">
    <source>
        <dbReference type="ARBA" id="ARBA00023098"/>
    </source>
</evidence>
<evidence type="ECO:0000256" key="2">
    <source>
        <dbReference type="ARBA" id="ARBA00022963"/>
    </source>
</evidence>
<evidence type="ECO:0000313" key="8">
    <source>
        <dbReference type="EMBL" id="GAA5816608.1"/>
    </source>
</evidence>
<evidence type="ECO:0000259" key="7">
    <source>
        <dbReference type="PROSITE" id="PS50035"/>
    </source>
</evidence>
<dbReference type="PANTHER" id="PTHR43856:SF1">
    <property type="entry name" value="MITOCHONDRIAL CARDIOLIPIN HYDROLASE"/>
    <property type="match status" value="1"/>
</dbReference>
<feature type="compositionally biased region" description="Basic and acidic residues" evidence="6">
    <location>
        <begin position="214"/>
        <end position="224"/>
    </location>
</feature>
<comment type="caution">
    <text evidence="8">The sequence shown here is derived from an EMBL/GenBank/DDBJ whole genome shotgun (WGS) entry which is preliminary data.</text>
</comment>
<feature type="compositionally biased region" description="Acidic residues" evidence="6">
    <location>
        <begin position="146"/>
        <end position="158"/>
    </location>
</feature>
<organism evidence="8 9">
    <name type="scientific">Mucor flavus</name>
    <dbReference type="NCBI Taxonomy" id="439312"/>
    <lineage>
        <taxon>Eukaryota</taxon>
        <taxon>Fungi</taxon>
        <taxon>Fungi incertae sedis</taxon>
        <taxon>Mucoromycota</taxon>
        <taxon>Mucoromycotina</taxon>
        <taxon>Mucoromycetes</taxon>
        <taxon>Mucorales</taxon>
        <taxon>Mucorineae</taxon>
        <taxon>Mucoraceae</taxon>
        <taxon>Mucor</taxon>
    </lineage>
</organism>
<proteinExistence type="inferred from homology"/>
<dbReference type="EMBL" id="BAABUK010000033">
    <property type="protein sequence ID" value="GAA5816608.1"/>
    <property type="molecule type" value="Genomic_DNA"/>
</dbReference>
<gene>
    <name evidence="8" type="ORF">MFLAVUS_010138</name>
</gene>
<reference evidence="8 9" key="1">
    <citation type="submission" date="2024-04" db="EMBL/GenBank/DDBJ databases">
        <title>genome sequences of Mucor flavus KT1a and Helicostylum pulchrum KT1b strains isolated from the surface of a dry-aged beef.</title>
        <authorList>
            <person name="Toyotome T."/>
            <person name="Hosono M."/>
            <person name="Torimaru M."/>
            <person name="Fukuda K."/>
            <person name="Mikami N."/>
        </authorList>
    </citation>
    <scope>NUCLEOTIDE SEQUENCE [LARGE SCALE GENOMIC DNA]</scope>
    <source>
        <strain evidence="8 9">KT1a</strain>
    </source>
</reference>
<dbReference type="CDD" id="cd09171">
    <property type="entry name" value="PLDc_vPLD6_like"/>
    <property type="match status" value="1"/>
</dbReference>
<feature type="region of interest" description="Disordered" evidence="6">
    <location>
        <begin position="112"/>
        <end position="224"/>
    </location>
</feature>
<accession>A0ABP9ZBW3</accession>
<keyword evidence="9" id="KW-1185">Reference proteome</keyword>
<evidence type="ECO:0000313" key="9">
    <source>
        <dbReference type="Proteomes" id="UP001473302"/>
    </source>
</evidence>
<dbReference type="InterPro" id="IPR001736">
    <property type="entry name" value="PLipase_D/transphosphatidylase"/>
</dbReference>
<keyword evidence="1" id="KW-0378">Hydrolase</keyword>
<dbReference type="Gene3D" id="3.30.870.10">
    <property type="entry name" value="Endonuclease Chain A"/>
    <property type="match status" value="1"/>
</dbReference>
<evidence type="ECO:0000256" key="4">
    <source>
        <dbReference type="ARBA" id="ARBA00038012"/>
    </source>
</evidence>
<dbReference type="Pfam" id="PF13091">
    <property type="entry name" value="PLDc_2"/>
    <property type="match status" value="1"/>
</dbReference>
<keyword evidence="2" id="KW-0442">Lipid degradation</keyword>
<dbReference type="InterPro" id="IPR025202">
    <property type="entry name" value="PLD-like_dom"/>
</dbReference>
<feature type="compositionally biased region" description="Basic and acidic residues" evidence="6">
    <location>
        <begin position="159"/>
        <end position="168"/>
    </location>
</feature>
<dbReference type="PROSITE" id="PS50035">
    <property type="entry name" value="PLD"/>
    <property type="match status" value="1"/>
</dbReference>
<dbReference type="SMART" id="SM00155">
    <property type="entry name" value="PLDc"/>
    <property type="match status" value="1"/>
</dbReference>
<dbReference type="SUPFAM" id="SSF56024">
    <property type="entry name" value="Phospholipase D/nuclease"/>
    <property type="match status" value="1"/>
</dbReference>
<feature type="domain" description="PLD phosphodiesterase" evidence="7">
    <location>
        <begin position="348"/>
        <end position="375"/>
    </location>
</feature>
<evidence type="ECO:0000256" key="5">
    <source>
        <dbReference type="ARBA" id="ARBA00040549"/>
    </source>
</evidence>
<evidence type="ECO:0000256" key="1">
    <source>
        <dbReference type="ARBA" id="ARBA00022801"/>
    </source>
</evidence>
<protein>
    <recommendedName>
        <fullName evidence="5">Mitochondrial cardiolipin hydrolase</fullName>
    </recommendedName>
</protein>
<sequence length="406" mass="45222">MDHIYQIFCIPSPPSVSINDLGGNYNQFLEKSMKSASSLAKDKELKNDAANELSKLLSAKSHSPSNTVRTINQMFEEAAKSCHFDRERALIEWLQTCVSSAVEFSFDPSAAQDKTYTEKPPIGNKKTSSDRGVTQSKTKKKPVVQEPEEDTEWDDEEFGYDRIGHSDDDYVPTDDEALVPKIQPGRKSSPKKKIESSSSSTEAETKKPKAARKKKDDQVVPASKKDASFPVIKEGAGSTALHKYIQNIPTIKATANDVLDNGYFARAFFFPSKDSFNAFLSVINSAKKTIDICVFAFTDDDVADALIAAKKRNVTIQIITDNQQAAGKGADAKRLQESYGIPFKTDNTTGYMHNKFAIIDSKTLINGSFNWSKGARFKNRENVLITNIPQCIKEYQGQFDSLWKEF</sequence>
<dbReference type="PANTHER" id="PTHR43856">
    <property type="entry name" value="CARDIOLIPIN HYDROLASE"/>
    <property type="match status" value="1"/>
</dbReference>
<evidence type="ECO:0000256" key="6">
    <source>
        <dbReference type="SAM" id="MobiDB-lite"/>
    </source>
</evidence>
<dbReference type="Proteomes" id="UP001473302">
    <property type="component" value="Unassembled WGS sequence"/>
</dbReference>
<comment type="similarity">
    <text evidence="4">Belongs to the phospholipase D family. MitoPLD/Zucchini subfamily.</text>
</comment>
<keyword evidence="3" id="KW-0443">Lipid metabolism</keyword>
<name>A0ABP9ZBW3_9FUNG</name>
<dbReference type="InterPro" id="IPR051406">
    <property type="entry name" value="PLD_domain"/>
</dbReference>